<keyword evidence="1" id="KW-0547">Nucleotide-binding</keyword>
<dbReference type="Pfam" id="PF03781">
    <property type="entry name" value="FGE-sulfatase"/>
    <property type="match status" value="1"/>
</dbReference>
<feature type="region of interest" description="Disordered" evidence="2">
    <location>
        <begin position="321"/>
        <end position="358"/>
    </location>
</feature>
<dbReference type="InterPro" id="IPR016187">
    <property type="entry name" value="CTDL_fold"/>
</dbReference>
<gene>
    <name evidence="4" type="ORF">HNR65_000125</name>
</gene>
<dbReference type="PROSITE" id="PS00107">
    <property type="entry name" value="PROTEIN_KINASE_ATP"/>
    <property type="match status" value="1"/>
</dbReference>
<protein>
    <submittedName>
        <fullName evidence="4">Formylglycine-generating enzyme required for sulfatase activity</fullName>
    </submittedName>
</protein>
<dbReference type="Gene3D" id="1.10.510.10">
    <property type="entry name" value="Transferase(Phosphotransferase) domain 1"/>
    <property type="match status" value="1"/>
</dbReference>
<reference evidence="4 5" key="1">
    <citation type="submission" date="2020-07" db="EMBL/GenBank/DDBJ databases">
        <title>Genomic Encyclopedia of Type Strains, Phase IV (KMG-IV): sequencing the most valuable type-strain genomes for metagenomic binning, comparative biology and taxonomic classification.</title>
        <authorList>
            <person name="Goeker M."/>
        </authorList>
    </citation>
    <scope>NUCLEOTIDE SEQUENCE [LARGE SCALE GENOMIC DNA]</scope>
    <source>
        <strain evidence="4 5">DSM 17721</strain>
    </source>
</reference>
<dbReference type="SUPFAM" id="SSF56436">
    <property type="entry name" value="C-type lectin-like"/>
    <property type="match status" value="1"/>
</dbReference>
<dbReference type="EMBL" id="JACDUS010000001">
    <property type="protein sequence ID" value="MBA2879818.1"/>
    <property type="molecule type" value="Genomic_DNA"/>
</dbReference>
<keyword evidence="1" id="KW-0067">ATP-binding</keyword>
<dbReference type="GO" id="GO:0120147">
    <property type="term" value="F:formylglycine-generating oxidase activity"/>
    <property type="evidence" value="ECO:0007669"/>
    <property type="project" value="TreeGrafter"/>
</dbReference>
<dbReference type="InterPro" id="IPR005532">
    <property type="entry name" value="SUMF_dom"/>
</dbReference>
<dbReference type="PROSITE" id="PS50011">
    <property type="entry name" value="PROTEIN_KINASE_DOM"/>
    <property type="match status" value="1"/>
</dbReference>
<organism evidence="4 5">
    <name type="scientific">Desulfosalsimonas propionicica</name>
    <dbReference type="NCBI Taxonomy" id="332175"/>
    <lineage>
        <taxon>Bacteria</taxon>
        <taxon>Pseudomonadati</taxon>
        <taxon>Thermodesulfobacteriota</taxon>
        <taxon>Desulfobacteria</taxon>
        <taxon>Desulfobacterales</taxon>
        <taxon>Desulfosalsimonadaceae</taxon>
        <taxon>Desulfosalsimonas</taxon>
    </lineage>
</organism>
<dbReference type="Proteomes" id="UP000525298">
    <property type="component" value="Unassembled WGS sequence"/>
</dbReference>
<dbReference type="RefSeq" id="WP_181549513.1">
    <property type="nucleotide sequence ID" value="NZ_JACDUS010000001.1"/>
</dbReference>
<proteinExistence type="predicted"/>
<dbReference type="InterPro" id="IPR017441">
    <property type="entry name" value="Protein_kinase_ATP_BS"/>
</dbReference>
<dbReference type="PANTHER" id="PTHR23150:SF19">
    <property type="entry name" value="FORMYLGLYCINE-GENERATING ENZYME"/>
    <property type="match status" value="1"/>
</dbReference>
<dbReference type="InterPro" id="IPR011009">
    <property type="entry name" value="Kinase-like_dom_sf"/>
</dbReference>
<evidence type="ECO:0000259" key="3">
    <source>
        <dbReference type="PROSITE" id="PS50011"/>
    </source>
</evidence>
<name>A0A7W0C646_9BACT</name>
<dbReference type="Gene3D" id="3.90.1580.10">
    <property type="entry name" value="paralog of FGE (formylglycine-generating enzyme)"/>
    <property type="match status" value="1"/>
</dbReference>
<evidence type="ECO:0000313" key="4">
    <source>
        <dbReference type="EMBL" id="MBA2879818.1"/>
    </source>
</evidence>
<dbReference type="Pfam" id="PF00069">
    <property type="entry name" value="Pkinase"/>
    <property type="match status" value="1"/>
</dbReference>
<accession>A0A7W0C646</accession>
<dbReference type="InterPro" id="IPR042095">
    <property type="entry name" value="SUMF_sf"/>
</dbReference>
<evidence type="ECO:0000256" key="2">
    <source>
        <dbReference type="SAM" id="MobiDB-lite"/>
    </source>
</evidence>
<comment type="caution">
    <text evidence="4">The sequence shown here is derived from an EMBL/GenBank/DDBJ whole genome shotgun (WGS) entry which is preliminary data.</text>
</comment>
<feature type="binding site" evidence="1">
    <location>
        <position position="39"/>
    </location>
    <ligand>
        <name>ATP</name>
        <dbReference type="ChEBI" id="CHEBI:30616"/>
    </ligand>
</feature>
<sequence length="604" mass="68212">MKDIIKKCLPTYEVVRKIGSGVYGVVYHVKDNLKERAVKVVPIMVERSLSHLTPGDLDSKISHDFYAIQEYYDKIKGEGVIEIYDFHLVDKQVSKQEARAHLVILMEFCPYNLLDRVLDHFPLPPEEAENLMLELAEILNRLSDRTSESFIVKDLKPSNLLINQHNRLIIGDLGGLERISSTSVSSSAQFTPNWSAPELLAHSSQAGISSLVFSYGFVSYFIWAGALPYEQETFSERLRRIKEHDLEFTRSDLPFGIQILISQCLNFRPQDRPRDFEAILAHLRGSASFVETGTGGASRIAEPQLPGPAMTDIAEQLSSIAPAPGPRYRKKTGSEQQAAKDKPQVLPAASGPHQPGDNWVEPTIGMVFTWVPTGVFQMGCGTWDGKGNRDEMPVHEVFIDGFWLAKYTVTQEQWKKVASSTLWQKMRGKNPAWFKRSGLYPVEQVSWHDARDFIQKLTAMNKGRYHFRLPTEAEWEYACRSGGGQEKYPGNKPLDKIAWYSANSGMSTHPVGGLEPNGLDLHDMAGNVYEWCEDTYHEEAYGRHGYKNPIYSGEGSRRVIRGGSWCNFPTELRCTYRASVNADFKGNYLGFRVVMTPVSQKRKS</sequence>
<evidence type="ECO:0000256" key="1">
    <source>
        <dbReference type="PROSITE-ProRule" id="PRU10141"/>
    </source>
</evidence>
<dbReference type="InterPro" id="IPR000719">
    <property type="entry name" value="Prot_kinase_dom"/>
</dbReference>
<dbReference type="InterPro" id="IPR051043">
    <property type="entry name" value="Sulfatase_Mod_Factor_Kinase"/>
</dbReference>
<dbReference type="AlphaFoldDB" id="A0A7W0C646"/>
<evidence type="ECO:0000313" key="5">
    <source>
        <dbReference type="Proteomes" id="UP000525298"/>
    </source>
</evidence>
<dbReference type="GO" id="GO:0004672">
    <property type="term" value="F:protein kinase activity"/>
    <property type="evidence" value="ECO:0007669"/>
    <property type="project" value="InterPro"/>
</dbReference>
<dbReference type="SMART" id="SM00220">
    <property type="entry name" value="S_TKc"/>
    <property type="match status" value="1"/>
</dbReference>
<dbReference type="SUPFAM" id="SSF56112">
    <property type="entry name" value="Protein kinase-like (PK-like)"/>
    <property type="match status" value="1"/>
</dbReference>
<feature type="domain" description="Protein kinase" evidence="3">
    <location>
        <begin position="12"/>
        <end position="290"/>
    </location>
</feature>
<dbReference type="GO" id="GO:0005524">
    <property type="term" value="F:ATP binding"/>
    <property type="evidence" value="ECO:0007669"/>
    <property type="project" value="UniProtKB-UniRule"/>
</dbReference>
<keyword evidence="5" id="KW-1185">Reference proteome</keyword>
<dbReference type="PANTHER" id="PTHR23150">
    <property type="entry name" value="SULFATASE MODIFYING FACTOR 1, 2"/>
    <property type="match status" value="1"/>
</dbReference>